<gene>
    <name evidence="2" type="ORF">COU85_00080</name>
</gene>
<feature type="transmembrane region" description="Helical" evidence="1">
    <location>
        <begin position="12"/>
        <end position="33"/>
    </location>
</feature>
<dbReference type="Pfam" id="PF04402">
    <property type="entry name" value="SIMPL"/>
    <property type="match status" value="1"/>
</dbReference>
<dbReference type="PANTHER" id="PTHR34387:SF1">
    <property type="entry name" value="PERIPLASMIC IMMUNOGENIC PROTEIN"/>
    <property type="match status" value="1"/>
</dbReference>
<dbReference type="Proteomes" id="UP000231086">
    <property type="component" value="Unassembled WGS sequence"/>
</dbReference>
<keyword evidence="1" id="KW-1133">Transmembrane helix</keyword>
<dbReference type="Gene3D" id="3.30.70.2970">
    <property type="entry name" value="Protein of unknown function (DUF541), domain 2"/>
    <property type="match status" value="1"/>
</dbReference>
<accession>A0A2M8KJK5</accession>
<dbReference type="EMBL" id="PFEA01000003">
    <property type="protein sequence ID" value="PJE60093.1"/>
    <property type="molecule type" value="Genomic_DNA"/>
</dbReference>
<comment type="caution">
    <text evidence="2">The sequence shown here is derived from an EMBL/GenBank/DDBJ whole genome shotgun (WGS) entry which is preliminary data.</text>
</comment>
<dbReference type="Gene3D" id="3.30.110.170">
    <property type="entry name" value="Protein of unknown function (DUF541), domain 1"/>
    <property type="match status" value="1"/>
</dbReference>
<dbReference type="InterPro" id="IPR052022">
    <property type="entry name" value="26kDa_periplasmic_antigen"/>
</dbReference>
<keyword evidence="1" id="KW-0812">Transmembrane</keyword>
<evidence type="ECO:0000313" key="3">
    <source>
        <dbReference type="Proteomes" id="UP000231086"/>
    </source>
</evidence>
<organism evidence="2 3">
    <name type="scientific">Candidatus Portnoybacteria bacterium CG10_big_fil_rev_8_21_14_0_10_44_7</name>
    <dbReference type="NCBI Taxonomy" id="1974816"/>
    <lineage>
        <taxon>Bacteria</taxon>
        <taxon>Candidatus Portnoyibacteriota</taxon>
    </lineage>
</organism>
<evidence type="ECO:0000256" key="1">
    <source>
        <dbReference type="SAM" id="Phobius"/>
    </source>
</evidence>
<evidence type="ECO:0000313" key="2">
    <source>
        <dbReference type="EMBL" id="PJE60093.1"/>
    </source>
</evidence>
<dbReference type="AlphaFoldDB" id="A0A2M8KJK5"/>
<sequence length="255" mass="27658">MDLSENKKELKLVFWVLAIFLAVMTISAGVGAFNQIQESRFIGPGKEYPNTISVNGQGKVFARADVGNITASVVSEGKTVEAATADNNNKMNQVIAGLKNLGVKEEDIKTTAYNIYPQYYYPPNGQRTLTGYEVRQTAQIKIHDLSQSGEIIKQITARGANEVSSLNFTVDDEESYRQEARAQAIAQAKEKAQKIADGLGVYLGKAISFYEDNSVPQPQYYDASVGGKGGGVATPDIQSGENEIVSSVTVTFQIK</sequence>
<name>A0A2M8KJK5_9BACT</name>
<dbReference type="InterPro" id="IPR007497">
    <property type="entry name" value="SIMPL/DUF541"/>
</dbReference>
<proteinExistence type="predicted"/>
<dbReference type="GO" id="GO:0006974">
    <property type="term" value="P:DNA damage response"/>
    <property type="evidence" value="ECO:0007669"/>
    <property type="project" value="TreeGrafter"/>
</dbReference>
<protein>
    <recommendedName>
        <fullName evidence="4">SIMPL domain-containing protein</fullName>
    </recommendedName>
</protein>
<keyword evidence="1" id="KW-0472">Membrane</keyword>
<evidence type="ECO:0008006" key="4">
    <source>
        <dbReference type="Google" id="ProtNLM"/>
    </source>
</evidence>
<dbReference type="PANTHER" id="PTHR34387">
    <property type="entry name" value="SLR1258 PROTEIN"/>
    <property type="match status" value="1"/>
</dbReference>
<reference evidence="3" key="1">
    <citation type="submission" date="2017-09" db="EMBL/GenBank/DDBJ databases">
        <title>Depth-based differentiation of microbial function through sediment-hosted aquifers and enrichment of novel symbionts in the deep terrestrial subsurface.</title>
        <authorList>
            <person name="Probst A.J."/>
            <person name="Ladd B."/>
            <person name="Jarett J.K."/>
            <person name="Geller-Mcgrath D.E."/>
            <person name="Sieber C.M.K."/>
            <person name="Emerson J.B."/>
            <person name="Anantharaman K."/>
            <person name="Thomas B.C."/>
            <person name="Malmstrom R."/>
            <person name="Stieglmeier M."/>
            <person name="Klingl A."/>
            <person name="Woyke T."/>
            <person name="Ryan C.M."/>
            <person name="Banfield J.F."/>
        </authorList>
    </citation>
    <scope>NUCLEOTIDE SEQUENCE [LARGE SCALE GENOMIC DNA]</scope>
</reference>